<dbReference type="KEGG" id="aeh:Mlg_1111"/>
<reference evidence="2" key="1">
    <citation type="submission" date="2006-08" db="EMBL/GenBank/DDBJ databases">
        <title>Complete sequence of Alkalilimnicola ehrilichei MLHE-1.</title>
        <authorList>
            <person name="Copeland A."/>
            <person name="Lucas S."/>
            <person name="Lapidus A."/>
            <person name="Barry K."/>
            <person name="Detter J.C."/>
            <person name="Glavina del Rio T."/>
            <person name="Hammon N."/>
            <person name="Israni S."/>
            <person name="Dalin E."/>
            <person name="Tice H."/>
            <person name="Pitluck S."/>
            <person name="Sims D."/>
            <person name="Brettin T."/>
            <person name="Bruce D."/>
            <person name="Han C."/>
            <person name="Tapia R."/>
            <person name="Gilna P."/>
            <person name="Schmutz J."/>
            <person name="Larimer F."/>
            <person name="Land M."/>
            <person name="Hauser L."/>
            <person name="Kyrpides N."/>
            <person name="Mikhailova N."/>
            <person name="Oremland R.S."/>
            <person name="Hoeft S.E."/>
            <person name="Switzer-Blum J."/>
            <person name="Kulp T."/>
            <person name="King G."/>
            <person name="Tabita R."/>
            <person name="Witte B."/>
            <person name="Santini J.M."/>
            <person name="Basu P."/>
            <person name="Hollibaugh J.T."/>
            <person name="Xie G."/>
            <person name="Stolz J.F."/>
            <person name="Richardson P."/>
        </authorList>
    </citation>
    <scope>NUCLEOTIDE SEQUENCE [LARGE SCALE GENOMIC DNA]</scope>
    <source>
        <strain evidence="2">ATCC BAA-1101 / DSM 17681 / MLHE-1</strain>
    </source>
</reference>
<name>Q0A9M4_ALKEH</name>
<proteinExistence type="predicted"/>
<accession>Q0A9M4</accession>
<dbReference type="HOGENOM" id="CLU_2448118_0_0_6"/>
<protein>
    <submittedName>
        <fullName evidence="1">Uncharacterized protein</fullName>
    </submittedName>
</protein>
<dbReference type="Proteomes" id="UP000001962">
    <property type="component" value="Chromosome"/>
</dbReference>
<dbReference type="AlphaFoldDB" id="Q0A9M4"/>
<sequence>MTVPPACTTIGSGLPDGSRCLEVPMAFHTPDPKLRAVEQRNAELRAQAFAACFRWLRRGLSRVTARMHRAVSVRARKRGRGRNGAAGGA</sequence>
<organism evidence="1 2">
    <name type="scientific">Alkalilimnicola ehrlichii (strain ATCC BAA-1101 / DSM 17681 / MLHE-1)</name>
    <dbReference type="NCBI Taxonomy" id="187272"/>
    <lineage>
        <taxon>Bacteria</taxon>
        <taxon>Pseudomonadati</taxon>
        <taxon>Pseudomonadota</taxon>
        <taxon>Gammaproteobacteria</taxon>
        <taxon>Chromatiales</taxon>
        <taxon>Ectothiorhodospiraceae</taxon>
        <taxon>Alkalilimnicola</taxon>
    </lineage>
</organism>
<evidence type="ECO:0000313" key="1">
    <source>
        <dbReference type="EMBL" id="ABI56463.1"/>
    </source>
</evidence>
<evidence type="ECO:0000313" key="2">
    <source>
        <dbReference type="Proteomes" id="UP000001962"/>
    </source>
</evidence>
<dbReference type="EMBL" id="CP000453">
    <property type="protein sequence ID" value="ABI56463.1"/>
    <property type="molecule type" value="Genomic_DNA"/>
</dbReference>
<gene>
    <name evidence="1" type="ordered locus">Mlg_1111</name>
</gene>
<keyword evidence="2" id="KW-1185">Reference proteome</keyword>